<feature type="region of interest" description="Disordered" evidence="1">
    <location>
        <begin position="340"/>
        <end position="453"/>
    </location>
</feature>
<dbReference type="RefSeq" id="XP_060283016.1">
    <property type="nucleotide sequence ID" value="XM_060426097.1"/>
</dbReference>
<evidence type="ECO:0000313" key="2">
    <source>
        <dbReference type="EMBL" id="KAK1766803.1"/>
    </source>
</evidence>
<dbReference type="AlphaFoldDB" id="A0AAJ0C0H4"/>
<name>A0AAJ0C0H4_9PEZI</name>
<dbReference type="GeneID" id="85309284"/>
<feature type="compositionally biased region" description="Pro residues" evidence="1">
    <location>
        <begin position="129"/>
        <end position="141"/>
    </location>
</feature>
<keyword evidence="3" id="KW-1185">Reference proteome</keyword>
<organism evidence="2 3">
    <name type="scientific">Phialemonium atrogriseum</name>
    <dbReference type="NCBI Taxonomy" id="1093897"/>
    <lineage>
        <taxon>Eukaryota</taxon>
        <taxon>Fungi</taxon>
        <taxon>Dikarya</taxon>
        <taxon>Ascomycota</taxon>
        <taxon>Pezizomycotina</taxon>
        <taxon>Sordariomycetes</taxon>
        <taxon>Sordariomycetidae</taxon>
        <taxon>Cephalothecales</taxon>
        <taxon>Cephalothecaceae</taxon>
        <taxon>Phialemonium</taxon>
    </lineage>
</organism>
<feature type="compositionally biased region" description="Polar residues" evidence="1">
    <location>
        <begin position="63"/>
        <end position="80"/>
    </location>
</feature>
<reference evidence="2" key="1">
    <citation type="submission" date="2023-06" db="EMBL/GenBank/DDBJ databases">
        <title>Genome-scale phylogeny and comparative genomics of the fungal order Sordariales.</title>
        <authorList>
            <consortium name="Lawrence Berkeley National Laboratory"/>
            <person name="Hensen N."/>
            <person name="Bonometti L."/>
            <person name="Westerberg I."/>
            <person name="Brannstrom I.O."/>
            <person name="Guillou S."/>
            <person name="Cros-Aarteil S."/>
            <person name="Calhoun S."/>
            <person name="Haridas S."/>
            <person name="Kuo A."/>
            <person name="Mondo S."/>
            <person name="Pangilinan J."/>
            <person name="Riley R."/>
            <person name="Labutti K."/>
            <person name="Andreopoulos B."/>
            <person name="Lipzen A."/>
            <person name="Chen C."/>
            <person name="Yanf M."/>
            <person name="Daum C."/>
            <person name="Ng V."/>
            <person name="Clum A."/>
            <person name="Steindorff A."/>
            <person name="Ohm R."/>
            <person name="Martin F."/>
            <person name="Silar P."/>
            <person name="Natvig D."/>
            <person name="Lalanne C."/>
            <person name="Gautier V."/>
            <person name="Ament-Velasquez S.L."/>
            <person name="Kruys A."/>
            <person name="Hutchinson M.I."/>
            <person name="Powell A.J."/>
            <person name="Barry K."/>
            <person name="Miller A.N."/>
            <person name="Grigoriev I.V."/>
            <person name="Debuchy R."/>
            <person name="Gladieux P."/>
            <person name="Thoren M.H."/>
            <person name="Johannesson H."/>
        </authorList>
    </citation>
    <scope>NUCLEOTIDE SEQUENCE</scope>
    <source>
        <strain evidence="2">8032-3</strain>
    </source>
</reference>
<feature type="compositionally biased region" description="Low complexity" evidence="1">
    <location>
        <begin position="510"/>
        <end position="532"/>
    </location>
</feature>
<feature type="region of interest" description="Disordered" evidence="1">
    <location>
        <begin position="636"/>
        <end position="668"/>
    </location>
</feature>
<feature type="compositionally biased region" description="Low complexity" evidence="1">
    <location>
        <begin position="264"/>
        <end position="292"/>
    </location>
</feature>
<gene>
    <name evidence="2" type="ORF">QBC33DRAFT_515558</name>
</gene>
<feature type="region of interest" description="Disordered" evidence="1">
    <location>
        <begin position="53"/>
        <end position="294"/>
    </location>
</feature>
<proteinExistence type="predicted"/>
<sequence>MPPARPSTSSGPSEKASILLGLSEKPNFDKRLSKDDMFLASKTAPRRGLKWHHFGVRGGLPTPESSPGIPSSPMATSSAIPTRMHTPESLASGEIQIGMALGSPSHLPDSYSGWQPQRSFQVPAGRQPQAPPSPELMPPASVPAVQRQKTQKRKLFGNLFGSKKTADSAKAGNSPAPVMTFTMQQPPVGESIPARSNTVGDRRPVKHMPIIIRSNTVSAPDSPPEEPTTSSSSLKPKPSQLTPFENLGGYYPGSIGTTPSITASGLGSPSLESPNLESSSQGYSSLGASSSGPFLDVEIPSIKMERYSVMFDSLLNPQGTSSLLARRQATLEKLKTINDRIAQEEEERQRLRQRRATSPQPAKSPGLSLFPHQGAPHGASPLSPRRLMRSNTSPALLPSPSQPNFDREHHYSRRDRKTVTIVSPRTMDHRNRTGTPSREHENMQAPAPERGFRLGPDSSGLVLDSPESMAAPAAGNTRDAPNTEALADMLPLRHTIAEPQWQMVSPPPLSSSASSSVATSRRSPSSSASSVRTHITQPSVDLDEPDAALKTAVEISIARQISISRQQRTLLQPMKPTAIGGPAAPVAAPTAPAIPTTTPPRGRANSRGTARSYIPRANPIRKVTLEQHERVAETRFATPKLVAPGAGGMAGSHLAQHRKSERVVLEAA</sequence>
<feature type="compositionally biased region" description="Basic and acidic residues" evidence="1">
    <location>
        <begin position="340"/>
        <end position="350"/>
    </location>
</feature>
<dbReference type="Proteomes" id="UP001244011">
    <property type="component" value="Unassembled WGS sequence"/>
</dbReference>
<feature type="compositionally biased region" description="Low complexity" evidence="1">
    <location>
        <begin position="227"/>
        <end position="243"/>
    </location>
</feature>
<dbReference type="EMBL" id="MU839010">
    <property type="protein sequence ID" value="KAK1766803.1"/>
    <property type="molecule type" value="Genomic_DNA"/>
</dbReference>
<comment type="caution">
    <text evidence="2">The sequence shown here is derived from an EMBL/GenBank/DDBJ whole genome shotgun (WGS) entry which is preliminary data.</text>
</comment>
<evidence type="ECO:0000256" key="1">
    <source>
        <dbReference type="SAM" id="MobiDB-lite"/>
    </source>
</evidence>
<protein>
    <submittedName>
        <fullName evidence="2">Uncharacterized protein</fullName>
    </submittedName>
</protein>
<feature type="compositionally biased region" description="Low complexity" evidence="1">
    <location>
        <begin position="583"/>
        <end position="603"/>
    </location>
</feature>
<feature type="region of interest" description="Disordered" evidence="1">
    <location>
        <begin position="583"/>
        <end position="609"/>
    </location>
</feature>
<evidence type="ECO:0000313" key="3">
    <source>
        <dbReference type="Proteomes" id="UP001244011"/>
    </source>
</evidence>
<feature type="compositionally biased region" description="Basic and acidic residues" evidence="1">
    <location>
        <begin position="426"/>
        <end position="442"/>
    </location>
</feature>
<feature type="region of interest" description="Disordered" evidence="1">
    <location>
        <begin position="500"/>
        <end position="539"/>
    </location>
</feature>
<accession>A0AAJ0C0H4</accession>